<comment type="caution">
    <text evidence="2">The sequence shown here is derived from an EMBL/GenBank/DDBJ whole genome shotgun (WGS) entry which is preliminary data.</text>
</comment>
<evidence type="ECO:0000259" key="1">
    <source>
        <dbReference type="PROSITE" id="PS50181"/>
    </source>
</evidence>
<sequence length="380" mass="44330">MASSKGSTTLPFDVVEDILYRTPIESLIRFKATCKQWYALFNDKRFIDKHLNLFPKRFIRIYHDKVEIINPVTLDLLCLPVPEEFGFGTFNIIISVIYCDGLLLCQCGNGRSGCNNLAVWNPLLSQIKWIEAPFRPYHHTVVYGFGYDNVSRDGYKILRFSFRCTEFEIYDFKSKLWRGLPATCNWYTYKRENVSMKGNMYWVSKTMGNWESELFIQSFDFSKETFKRICSFPFEDTVDYAQRISLDLFAFSGFGGDRLSLLYQEAGDETREIQVWVTNKVTDEVVSWSKYFNVTSPDLPLFHPHLYNHGKVPTFFIHKTNCIMLWCDTVVQEDYACASFYEIGEGEIKKQVETGQPYVDRGRSWSWGCVYVPSLVPVPE</sequence>
<dbReference type="CDD" id="cd22157">
    <property type="entry name" value="F-box_AtFBW1-like"/>
    <property type="match status" value="1"/>
</dbReference>
<evidence type="ECO:0000313" key="2">
    <source>
        <dbReference type="EMBL" id="KAG7590486.1"/>
    </source>
</evidence>
<dbReference type="EMBL" id="JAEFBJ010000007">
    <property type="protein sequence ID" value="KAG7590486.1"/>
    <property type="molecule type" value="Genomic_DNA"/>
</dbReference>
<gene>
    <name evidence="2" type="ORF">ISN44_As07g026460</name>
</gene>
<organism evidence="2 3">
    <name type="scientific">Arabidopsis suecica</name>
    <name type="common">Swedish thale-cress</name>
    <name type="synonym">Cardaminopsis suecica</name>
    <dbReference type="NCBI Taxonomy" id="45249"/>
    <lineage>
        <taxon>Eukaryota</taxon>
        <taxon>Viridiplantae</taxon>
        <taxon>Streptophyta</taxon>
        <taxon>Embryophyta</taxon>
        <taxon>Tracheophyta</taxon>
        <taxon>Spermatophyta</taxon>
        <taxon>Magnoliopsida</taxon>
        <taxon>eudicotyledons</taxon>
        <taxon>Gunneridae</taxon>
        <taxon>Pentapetalae</taxon>
        <taxon>rosids</taxon>
        <taxon>malvids</taxon>
        <taxon>Brassicales</taxon>
        <taxon>Brassicaceae</taxon>
        <taxon>Camelineae</taxon>
        <taxon>Arabidopsis</taxon>
    </lineage>
</organism>
<proteinExistence type="predicted"/>
<dbReference type="PANTHER" id="PTHR31672">
    <property type="entry name" value="BNACNNG10540D PROTEIN"/>
    <property type="match status" value="1"/>
</dbReference>
<keyword evidence="3" id="KW-1185">Reference proteome</keyword>
<accession>A0A8T2BWV4</accession>
<dbReference type="OrthoDB" id="1029033at2759"/>
<reference evidence="2 3" key="1">
    <citation type="submission" date="2020-12" db="EMBL/GenBank/DDBJ databases">
        <title>Concerted genomic and epigenomic changes stabilize Arabidopsis allopolyploids.</title>
        <authorList>
            <person name="Chen Z."/>
        </authorList>
    </citation>
    <scope>NUCLEOTIDE SEQUENCE [LARGE SCALE GENOMIC DNA]</scope>
    <source>
        <strain evidence="2">As9502</strain>
        <tissue evidence="2">Leaf</tissue>
    </source>
</reference>
<name>A0A8T2BWV4_ARASU</name>
<dbReference type="NCBIfam" id="TIGR01640">
    <property type="entry name" value="F_box_assoc_1"/>
    <property type="match status" value="1"/>
</dbReference>
<dbReference type="Pfam" id="PF00646">
    <property type="entry name" value="F-box"/>
    <property type="match status" value="1"/>
</dbReference>
<dbReference type="Pfam" id="PF07734">
    <property type="entry name" value="FBA_1"/>
    <property type="match status" value="1"/>
</dbReference>
<dbReference type="InterPro" id="IPR050796">
    <property type="entry name" value="SCF_F-box_component"/>
</dbReference>
<dbReference type="Proteomes" id="UP000694251">
    <property type="component" value="Chromosome 7"/>
</dbReference>
<dbReference type="PANTHER" id="PTHR31672:SF13">
    <property type="entry name" value="F-BOX PROTEIN CPR30-LIKE"/>
    <property type="match status" value="1"/>
</dbReference>
<protein>
    <submittedName>
        <fullName evidence="2">F-box associated interaction domain</fullName>
    </submittedName>
</protein>
<dbReference type="InterPro" id="IPR017451">
    <property type="entry name" value="F-box-assoc_interact_dom"/>
</dbReference>
<dbReference type="PROSITE" id="PS50181">
    <property type="entry name" value="FBOX"/>
    <property type="match status" value="1"/>
</dbReference>
<dbReference type="InterPro" id="IPR006527">
    <property type="entry name" value="F-box-assoc_dom_typ1"/>
</dbReference>
<feature type="domain" description="F-box" evidence="1">
    <location>
        <begin position="4"/>
        <end position="50"/>
    </location>
</feature>
<dbReference type="AlphaFoldDB" id="A0A8T2BWV4"/>
<evidence type="ECO:0000313" key="3">
    <source>
        <dbReference type="Proteomes" id="UP000694251"/>
    </source>
</evidence>
<dbReference type="SMART" id="SM00256">
    <property type="entry name" value="FBOX"/>
    <property type="match status" value="1"/>
</dbReference>
<dbReference type="InterPro" id="IPR001810">
    <property type="entry name" value="F-box_dom"/>
</dbReference>